<dbReference type="SMART" id="SM00327">
    <property type="entry name" value="VWA"/>
    <property type="match status" value="1"/>
</dbReference>
<dbReference type="AlphaFoldDB" id="A0A4Y7II14"/>
<dbReference type="Gramene" id="RZC47078">
    <property type="protein sequence ID" value="RZC47078"/>
    <property type="gene ID" value="C5167_040017"/>
</dbReference>
<evidence type="ECO:0000313" key="4">
    <source>
        <dbReference type="Proteomes" id="UP000316621"/>
    </source>
</evidence>
<dbReference type="PANTHER" id="PTHR10579">
    <property type="entry name" value="CALCIUM-ACTIVATED CHLORIDE CHANNEL REGULATOR"/>
    <property type="match status" value="1"/>
</dbReference>
<organism evidence="3 4">
    <name type="scientific">Papaver somniferum</name>
    <name type="common">Opium poppy</name>
    <dbReference type="NCBI Taxonomy" id="3469"/>
    <lineage>
        <taxon>Eukaryota</taxon>
        <taxon>Viridiplantae</taxon>
        <taxon>Streptophyta</taxon>
        <taxon>Embryophyta</taxon>
        <taxon>Tracheophyta</taxon>
        <taxon>Spermatophyta</taxon>
        <taxon>Magnoliopsida</taxon>
        <taxon>Ranunculales</taxon>
        <taxon>Papaveraceae</taxon>
        <taxon>Papaveroideae</taxon>
        <taxon>Papaver</taxon>
    </lineage>
</organism>
<name>A0A4Y7II14_PAPSO</name>
<dbReference type="Gene3D" id="3.40.50.410">
    <property type="entry name" value="von Willebrand factor, type A domain"/>
    <property type="match status" value="1"/>
</dbReference>
<feature type="region of interest" description="Disordered" evidence="1">
    <location>
        <begin position="460"/>
        <end position="486"/>
    </location>
</feature>
<feature type="domain" description="VWFA" evidence="2">
    <location>
        <begin position="70"/>
        <end position="239"/>
    </location>
</feature>
<dbReference type="InterPro" id="IPR051266">
    <property type="entry name" value="CLCR"/>
</dbReference>
<keyword evidence="4" id="KW-1185">Reference proteome</keyword>
<dbReference type="Proteomes" id="UP000316621">
    <property type="component" value="Chromosome 1"/>
</dbReference>
<reference evidence="3 4" key="1">
    <citation type="journal article" date="2018" name="Science">
        <title>The opium poppy genome and morphinan production.</title>
        <authorList>
            <person name="Guo L."/>
            <person name="Winzer T."/>
            <person name="Yang X."/>
            <person name="Li Y."/>
            <person name="Ning Z."/>
            <person name="He Z."/>
            <person name="Teodor R."/>
            <person name="Lu Y."/>
            <person name="Bowser T.A."/>
            <person name="Graham I.A."/>
            <person name="Ye K."/>
        </authorList>
    </citation>
    <scope>NUCLEOTIDE SEQUENCE [LARGE SCALE GENOMIC DNA]</scope>
    <source>
        <strain evidence="4">cv. HN1</strain>
        <tissue evidence="3">Leaves</tissue>
    </source>
</reference>
<dbReference type="PANTHER" id="PTHR10579:SF129">
    <property type="entry name" value="OS01G0640200 PROTEIN"/>
    <property type="match status" value="1"/>
</dbReference>
<dbReference type="Pfam" id="PF00092">
    <property type="entry name" value="VWA"/>
    <property type="match status" value="1"/>
</dbReference>
<dbReference type="EMBL" id="CM010715">
    <property type="protein sequence ID" value="RZC47078.1"/>
    <property type="molecule type" value="Genomic_DNA"/>
</dbReference>
<dbReference type="InterPro" id="IPR032838">
    <property type="entry name" value="Vwaint_dom"/>
</dbReference>
<gene>
    <name evidence="3" type="ORF">C5167_040017</name>
</gene>
<feature type="region of interest" description="Disordered" evidence="1">
    <location>
        <begin position="1"/>
        <end position="24"/>
    </location>
</feature>
<dbReference type="Pfam" id="PF14624">
    <property type="entry name" value="Vwaint"/>
    <property type="match status" value="1"/>
</dbReference>
<accession>A0A4Y7II14</accession>
<proteinExistence type="predicted"/>
<dbReference type="OrthoDB" id="687730at2759"/>
<evidence type="ECO:0000313" key="3">
    <source>
        <dbReference type="EMBL" id="RZC47078.1"/>
    </source>
</evidence>
<dbReference type="SUPFAM" id="SSF53300">
    <property type="entry name" value="vWA-like"/>
    <property type="match status" value="1"/>
</dbReference>
<sequence>MKNEIHDDDEPILRLNADGEDEEDADIELDGGKTEAKIFNKQEAPLEQSPFKVLLELEGVGADEGRLGVDLVTILDISGSMKGPRLLKMKLAMQFLVQKLSRTDRLSVVTFNRKAEKLCPLRQVTEKSQTEITEQVNDLVAKSTTNTEAGLKLAIRILNDRTRTKNRSVAVMLMSDGEEDAESRAISIPVSEVPVYTFAFGDGCDHHEVLREIAKNSKGGTFSPVQDSDDLSVAFSTALAGLLNVSIEDLSLTVSPLNRSELNKVNAGNYPQKKGTVMEPVTVIFRSLYDREKRKVLALLTLPKVDKRFGVQIFKVEFKYRVNGKDAFDSDERTINVTRTPTPKEGEVPQVLAEETRLGTASSIKDARILADKKELAEARKKLEDAGKSLTEIDAVLKAQVEHLHLLMASQETYDNQGKAFALALEASHESQRSVALPAGIPSGYDTPLMAEYKEQAKKYTEDPKGYKVPTAAEDKKATAPAPPPTLQVDRAKIQAILDLADQLAKLLKDLDS</sequence>
<feature type="compositionally biased region" description="Acidic residues" evidence="1">
    <location>
        <begin position="1"/>
        <end position="10"/>
    </location>
</feature>
<dbReference type="OMA" id="DWNMRFP"/>
<protein>
    <recommendedName>
        <fullName evidence="2">VWFA domain-containing protein</fullName>
    </recommendedName>
</protein>
<dbReference type="InterPro" id="IPR002035">
    <property type="entry name" value="VWF_A"/>
</dbReference>
<dbReference type="InterPro" id="IPR036465">
    <property type="entry name" value="vWFA_dom_sf"/>
</dbReference>
<dbReference type="PROSITE" id="PS50234">
    <property type="entry name" value="VWFA"/>
    <property type="match status" value="1"/>
</dbReference>
<evidence type="ECO:0000256" key="1">
    <source>
        <dbReference type="SAM" id="MobiDB-lite"/>
    </source>
</evidence>
<evidence type="ECO:0000259" key="2">
    <source>
        <dbReference type="PROSITE" id="PS50234"/>
    </source>
</evidence>